<dbReference type="GO" id="GO:0005886">
    <property type="term" value="C:plasma membrane"/>
    <property type="evidence" value="ECO:0007669"/>
    <property type="project" value="TreeGrafter"/>
</dbReference>
<sequence length="543" mass="63794">MERTFRGGILFFTQNARDKVGVPWELIENYSKDSTIHGVKYVCGKKQHCCIKIFWIIIFAMSFYFCAQNIIEINKVREERPVMISIGKKLIPIFEIPFPAITICPEMKAKCNKINLTEIINRKSQNYSEEEMQNMLALNHVCESHLYDDNIKNITKNNKNIKQFDIIEKLNELSFRFDEMFFKCRFGEYEYKNCEKYFHKVITDVGICYTFNMLDHTDFINNNSMHMDLHKPAHGKKSCWSLNKDYDSMKVKVYPKRIINNGQQSGLSVIFKVNSSMLCSNCVFSPYGFRVTLHMPVELSSLSKQFYNIPFRRETNLIVKPNMIYASKDIKDYEPNSRQCYFSNEKKLKFYKIYSKANCELECKANFISRLCGCVKFSMPRSNETTVCNSAQLECVYQTELNYTTRDLQRKLLEKQLKKDIKQGKTNKNDERFEELEKLGSCNCLASCTNIKYDVEISQTDYDYFTEDDFLTAKLNVYFKDYYFSRLKRYEIYGWSDFLSNSGGTLGLFMGCSVLSFIEIIYHVIIYCINKIKSKMSSEIIPS</sequence>
<evidence type="ECO:0000256" key="4">
    <source>
        <dbReference type="ARBA" id="ARBA00022461"/>
    </source>
</evidence>
<feature type="transmembrane region" description="Helical" evidence="13">
    <location>
        <begin position="506"/>
        <end position="529"/>
    </location>
</feature>
<comment type="caution">
    <text evidence="14">The sequence shown here is derived from an EMBL/GenBank/DDBJ whole genome shotgun (WGS) entry which is preliminary data.</text>
</comment>
<keyword evidence="8 12" id="KW-0406">Ion transport</keyword>
<evidence type="ECO:0000256" key="13">
    <source>
        <dbReference type="SAM" id="Phobius"/>
    </source>
</evidence>
<dbReference type="Gene3D" id="1.10.287.770">
    <property type="entry name" value="YojJ-like"/>
    <property type="match status" value="1"/>
</dbReference>
<dbReference type="PRINTS" id="PR01078">
    <property type="entry name" value="AMINACHANNEL"/>
</dbReference>
<dbReference type="OrthoDB" id="6021021at2759"/>
<dbReference type="Proteomes" id="UP001107558">
    <property type="component" value="Chromosome 3"/>
</dbReference>
<evidence type="ECO:0000256" key="7">
    <source>
        <dbReference type="ARBA" id="ARBA00023053"/>
    </source>
</evidence>
<dbReference type="PANTHER" id="PTHR11690:SF288">
    <property type="entry name" value="AMILORIDE-SENSITIVE NA+ CHANNEL-RELATED"/>
    <property type="match status" value="1"/>
</dbReference>
<protein>
    <submittedName>
        <fullName evidence="14">Uncharacterized protein</fullName>
    </submittedName>
</protein>
<keyword evidence="7" id="KW-0915">Sodium</keyword>
<keyword evidence="10 12" id="KW-0739">Sodium transport</keyword>
<evidence type="ECO:0000313" key="14">
    <source>
        <dbReference type="EMBL" id="KAG5672978.1"/>
    </source>
</evidence>
<evidence type="ECO:0000256" key="2">
    <source>
        <dbReference type="ARBA" id="ARBA00007193"/>
    </source>
</evidence>
<dbReference type="Gene3D" id="1.10.287.820">
    <property type="entry name" value="Acid-sensing ion channel domain"/>
    <property type="match status" value="1"/>
</dbReference>
<gene>
    <name evidence="14" type="ORF">PVAND_003063</name>
</gene>
<keyword evidence="6 13" id="KW-1133">Transmembrane helix</keyword>
<dbReference type="AlphaFoldDB" id="A0A9J6BTB9"/>
<evidence type="ECO:0000256" key="9">
    <source>
        <dbReference type="ARBA" id="ARBA00023136"/>
    </source>
</evidence>
<evidence type="ECO:0000256" key="3">
    <source>
        <dbReference type="ARBA" id="ARBA00022448"/>
    </source>
</evidence>
<evidence type="ECO:0000256" key="6">
    <source>
        <dbReference type="ARBA" id="ARBA00022989"/>
    </source>
</evidence>
<keyword evidence="15" id="KW-1185">Reference proteome</keyword>
<evidence type="ECO:0000256" key="1">
    <source>
        <dbReference type="ARBA" id="ARBA00004141"/>
    </source>
</evidence>
<dbReference type="PANTHER" id="PTHR11690">
    <property type="entry name" value="AMILORIDE-SENSITIVE SODIUM CHANNEL-RELATED"/>
    <property type="match status" value="1"/>
</dbReference>
<evidence type="ECO:0000256" key="11">
    <source>
        <dbReference type="ARBA" id="ARBA00023303"/>
    </source>
</evidence>
<dbReference type="Pfam" id="PF00858">
    <property type="entry name" value="ASC"/>
    <property type="match status" value="1"/>
</dbReference>
<reference evidence="14" key="1">
    <citation type="submission" date="2021-03" db="EMBL/GenBank/DDBJ databases">
        <title>Chromosome level genome of the anhydrobiotic midge Polypedilum vanderplanki.</title>
        <authorList>
            <person name="Yoshida Y."/>
            <person name="Kikawada T."/>
            <person name="Gusev O."/>
        </authorList>
    </citation>
    <scope>NUCLEOTIDE SEQUENCE</scope>
    <source>
        <strain evidence="14">NIAS01</strain>
        <tissue evidence="14">Whole body or cell culture</tissue>
    </source>
</reference>
<keyword evidence="5 12" id="KW-0812">Transmembrane</keyword>
<comment type="similarity">
    <text evidence="2 12">Belongs to the amiloride-sensitive sodium channel (TC 1.A.6) family.</text>
</comment>
<evidence type="ECO:0000256" key="10">
    <source>
        <dbReference type="ARBA" id="ARBA00023201"/>
    </source>
</evidence>
<keyword evidence="4 12" id="KW-0894">Sodium channel</keyword>
<keyword evidence="3 12" id="KW-0813">Transport</keyword>
<evidence type="ECO:0000256" key="12">
    <source>
        <dbReference type="RuleBase" id="RU000679"/>
    </source>
</evidence>
<evidence type="ECO:0000256" key="5">
    <source>
        <dbReference type="ARBA" id="ARBA00022692"/>
    </source>
</evidence>
<dbReference type="GO" id="GO:0015280">
    <property type="term" value="F:ligand-gated sodium channel activity"/>
    <property type="evidence" value="ECO:0007669"/>
    <property type="project" value="TreeGrafter"/>
</dbReference>
<evidence type="ECO:0000313" key="15">
    <source>
        <dbReference type="Proteomes" id="UP001107558"/>
    </source>
</evidence>
<evidence type="ECO:0000256" key="8">
    <source>
        <dbReference type="ARBA" id="ARBA00023065"/>
    </source>
</evidence>
<dbReference type="EMBL" id="JADBJN010000003">
    <property type="protein sequence ID" value="KAG5672978.1"/>
    <property type="molecule type" value="Genomic_DNA"/>
</dbReference>
<proteinExistence type="inferred from homology"/>
<feature type="transmembrane region" description="Helical" evidence="13">
    <location>
        <begin position="53"/>
        <end position="71"/>
    </location>
</feature>
<dbReference type="InterPro" id="IPR001873">
    <property type="entry name" value="ENaC"/>
</dbReference>
<keyword evidence="9 13" id="KW-0472">Membrane</keyword>
<comment type="subcellular location">
    <subcellularLocation>
        <location evidence="1">Membrane</location>
        <topology evidence="1">Multi-pass membrane protein</topology>
    </subcellularLocation>
</comment>
<name>A0A9J6BTB9_POLVA</name>
<organism evidence="14 15">
    <name type="scientific">Polypedilum vanderplanki</name>
    <name type="common">Sleeping chironomid midge</name>
    <dbReference type="NCBI Taxonomy" id="319348"/>
    <lineage>
        <taxon>Eukaryota</taxon>
        <taxon>Metazoa</taxon>
        <taxon>Ecdysozoa</taxon>
        <taxon>Arthropoda</taxon>
        <taxon>Hexapoda</taxon>
        <taxon>Insecta</taxon>
        <taxon>Pterygota</taxon>
        <taxon>Neoptera</taxon>
        <taxon>Endopterygota</taxon>
        <taxon>Diptera</taxon>
        <taxon>Nematocera</taxon>
        <taxon>Chironomoidea</taxon>
        <taxon>Chironomidae</taxon>
        <taxon>Chironominae</taxon>
        <taxon>Polypedilum</taxon>
        <taxon>Polypedilum</taxon>
    </lineage>
</organism>
<keyword evidence="11 12" id="KW-0407">Ion channel</keyword>
<accession>A0A9J6BTB9</accession>